<accession>A0ABU0BG80</accession>
<feature type="domain" description="NAD-dependent epimerase/dehydratase" evidence="1">
    <location>
        <begin position="12"/>
        <end position="157"/>
    </location>
</feature>
<dbReference type="Proteomes" id="UP001224682">
    <property type="component" value="Unassembled WGS sequence"/>
</dbReference>
<name>A0ABU0BG80_9HYPH</name>
<reference evidence="2 3" key="1">
    <citation type="submission" date="2023-07" db="EMBL/GenBank/DDBJ databases">
        <title>Genomic Encyclopedia of Type Strains, Phase IV (KMG-IV): sequencing the most valuable type-strain genomes for metagenomic binning, comparative biology and taxonomic classification.</title>
        <authorList>
            <person name="Goeker M."/>
        </authorList>
    </citation>
    <scope>NUCLEOTIDE SEQUENCE [LARGE SCALE GENOMIC DNA]</scope>
    <source>
        <strain evidence="2 3">DSM 2457</strain>
    </source>
</reference>
<dbReference type="SUPFAM" id="SSF51735">
    <property type="entry name" value="NAD(P)-binding Rossmann-fold domains"/>
    <property type="match status" value="1"/>
</dbReference>
<evidence type="ECO:0000313" key="2">
    <source>
        <dbReference type="EMBL" id="MDQ0304609.1"/>
    </source>
</evidence>
<dbReference type="Pfam" id="PF01370">
    <property type="entry name" value="Epimerase"/>
    <property type="match status" value="1"/>
</dbReference>
<evidence type="ECO:0000313" key="3">
    <source>
        <dbReference type="Proteomes" id="UP001224682"/>
    </source>
</evidence>
<dbReference type="InterPro" id="IPR036291">
    <property type="entry name" value="NAD(P)-bd_dom_sf"/>
</dbReference>
<comment type="caution">
    <text evidence="2">The sequence shown here is derived from an EMBL/GenBank/DDBJ whole genome shotgun (WGS) entry which is preliminary data.</text>
</comment>
<dbReference type="RefSeq" id="WP_307021960.1">
    <property type="nucleotide sequence ID" value="NZ_JAUSUI010000008.1"/>
</dbReference>
<keyword evidence="3" id="KW-1185">Reference proteome</keyword>
<gene>
    <name evidence="2" type="ORF">J2S75_003654</name>
</gene>
<dbReference type="EMBL" id="JAUSUI010000008">
    <property type="protein sequence ID" value="MDQ0304609.1"/>
    <property type="molecule type" value="Genomic_DNA"/>
</dbReference>
<organism evidence="2 3">
    <name type="scientific">Ancylobacter polymorphus</name>
    <dbReference type="NCBI Taxonomy" id="223390"/>
    <lineage>
        <taxon>Bacteria</taxon>
        <taxon>Pseudomonadati</taxon>
        <taxon>Pseudomonadota</taxon>
        <taxon>Alphaproteobacteria</taxon>
        <taxon>Hyphomicrobiales</taxon>
        <taxon>Xanthobacteraceae</taxon>
        <taxon>Ancylobacter</taxon>
    </lineage>
</organism>
<proteinExistence type="predicted"/>
<evidence type="ECO:0000259" key="1">
    <source>
        <dbReference type="Pfam" id="PF01370"/>
    </source>
</evidence>
<sequence length="304" mass="32198">MTRGNEKIRLAIAGATGFIARGLLTEPPGNALQYRAVSRHPRPDWVLPATEWATVPSYADRAALESAFSDSKFILHLADAPSRLAARDAQGGLRNADAIIAAARATGIEGIILASSVYAREGRGSYGAAKQAIEQRFLAAGDLKTVILRLPPVYGPGCKGGFAALARLSPKPIPLPLGGARAPRAYLSRTNLVSLFRAIALAGPERWNAAAGRVFEPWDGQAVSTRDLAKMIGGTLNRSPLLIPVPPALLRAIGTVTGRQELVAGVIDGLEMPPLHHLTAAFDWRPVEQMPQSLSFLAKGISNA</sequence>
<protein>
    <submittedName>
        <fullName evidence="2">UDP-glucose 4-epimerase</fullName>
        <ecNumber evidence="2">5.1.3.2</ecNumber>
    </submittedName>
</protein>
<dbReference type="GO" id="GO:0003978">
    <property type="term" value="F:UDP-glucose 4-epimerase activity"/>
    <property type="evidence" value="ECO:0007669"/>
    <property type="project" value="UniProtKB-EC"/>
</dbReference>
<dbReference type="EC" id="5.1.3.2" evidence="2"/>
<keyword evidence="2" id="KW-0413">Isomerase</keyword>
<dbReference type="Gene3D" id="3.40.50.720">
    <property type="entry name" value="NAD(P)-binding Rossmann-like Domain"/>
    <property type="match status" value="1"/>
</dbReference>
<dbReference type="InterPro" id="IPR001509">
    <property type="entry name" value="Epimerase_deHydtase"/>
</dbReference>